<protein>
    <submittedName>
        <fullName evidence="1">Uncharacterized protein</fullName>
    </submittedName>
</protein>
<sequence>MVNYQRATPTDRQRRLFVPTHPEIASVSESSSLEVWKMDPIEARAL</sequence>
<dbReference type="EMBL" id="JQGA01001173">
    <property type="protein sequence ID" value="KGO69007.1"/>
    <property type="molecule type" value="Genomic_DNA"/>
</dbReference>
<dbReference type="Proteomes" id="UP000030104">
    <property type="component" value="Unassembled WGS sequence"/>
</dbReference>
<evidence type="ECO:0000313" key="2">
    <source>
        <dbReference type="Proteomes" id="UP000030104"/>
    </source>
</evidence>
<accession>A0A0A2KME3</accession>
<name>A0A0A2KME3_PENIT</name>
<dbReference type="AlphaFoldDB" id="A0A0A2KME3"/>
<evidence type="ECO:0000313" key="1">
    <source>
        <dbReference type="EMBL" id="KGO69007.1"/>
    </source>
</evidence>
<comment type="caution">
    <text evidence="1">The sequence shown here is derived from an EMBL/GenBank/DDBJ whole genome shotgun (WGS) entry which is preliminary data.</text>
</comment>
<organism evidence="1 2">
    <name type="scientific">Penicillium italicum</name>
    <name type="common">Blue mold</name>
    <dbReference type="NCBI Taxonomy" id="40296"/>
    <lineage>
        <taxon>Eukaryota</taxon>
        <taxon>Fungi</taxon>
        <taxon>Dikarya</taxon>
        <taxon>Ascomycota</taxon>
        <taxon>Pezizomycotina</taxon>
        <taxon>Eurotiomycetes</taxon>
        <taxon>Eurotiomycetidae</taxon>
        <taxon>Eurotiales</taxon>
        <taxon>Aspergillaceae</taxon>
        <taxon>Penicillium</taxon>
    </lineage>
</organism>
<dbReference type="OrthoDB" id="4360575at2759"/>
<dbReference type="HOGENOM" id="CLU_3191517_0_0_1"/>
<reference evidence="1 2" key="1">
    <citation type="journal article" date="2015" name="Mol. Plant Microbe Interact.">
        <title>Genome, transcriptome, and functional analyses of Penicillium expansum provide new insights into secondary metabolism and pathogenicity.</title>
        <authorList>
            <person name="Ballester A.R."/>
            <person name="Marcet-Houben M."/>
            <person name="Levin E."/>
            <person name="Sela N."/>
            <person name="Selma-Lazaro C."/>
            <person name="Carmona L."/>
            <person name="Wisniewski M."/>
            <person name="Droby S."/>
            <person name="Gonzalez-Candelas L."/>
            <person name="Gabaldon T."/>
        </authorList>
    </citation>
    <scope>NUCLEOTIDE SEQUENCE [LARGE SCALE GENOMIC DNA]</scope>
    <source>
        <strain evidence="1 2">PHI-1</strain>
    </source>
</reference>
<proteinExistence type="predicted"/>
<keyword evidence="2" id="KW-1185">Reference proteome</keyword>
<gene>
    <name evidence="1" type="ORF">PITC_078320</name>
</gene>
<dbReference type="PhylomeDB" id="A0A0A2KME3"/>